<protein>
    <submittedName>
        <fullName evidence="1">Uncharacterized protein</fullName>
    </submittedName>
</protein>
<sequence>MLQSLEFFFVELKYAQKMIFKELLFKIIINYRIFKL</sequence>
<organism evidence="1 2">
    <name type="scientific">Sunxiuqinia elliptica</name>
    <dbReference type="NCBI Taxonomy" id="655355"/>
    <lineage>
        <taxon>Bacteria</taxon>
        <taxon>Pseudomonadati</taxon>
        <taxon>Bacteroidota</taxon>
        <taxon>Bacteroidia</taxon>
        <taxon>Marinilabiliales</taxon>
        <taxon>Prolixibacteraceae</taxon>
        <taxon>Sunxiuqinia</taxon>
    </lineage>
</organism>
<evidence type="ECO:0000313" key="1">
    <source>
        <dbReference type="EMBL" id="SFF88239.1"/>
    </source>
</evidence>
<proteinExistence type="predicted"/>
<dbReference type="AlphaFoldDB" id="A0A1I2MBS1"/>
<keyword evidence="2" id="KW-1185">Reference proteome</keyword>
<dbReference type="Proteomes" id="UP000198964">
    <property type="component" value="Unassembled WGS sequence"/>
</dbReference>
<accession>A0A1I2MBS1</accession>
<name>A0A1I2MBS1_9BACT</name>
<evidence type="ECO:0000313" key="2">
    <source>
        <dbReference type="Proteomes" id="UP000198964"/>
    </source>
</evidence>
<dbReference type="EMBL" id="FONW01000019">
    <property type="protein sequence ID" value="SFF88239.1"/>
    <property type="molecule type" value="Genomic_DNA"/>
</dbReference>
<dbReference type="STRING" id="655355.SAMN05216283_11930"/>
<gene>
    <name evidence="1" type="ORF">SAMN05216283_11930</name>
</gene>
<reference evidence="1 2" key="1">
    <citation type="submission" date="2016-10" db="EMBL/GenBank/DDBJ databases">
        <authorList>
            <person name="de Groot N.N."/>
        </authorList>
    </citation>
    <scope>NUCLEOTIDE SEQUENCE [LARGE SCALE GENOMIC DNA]</scope>
    <source>
        <strain evidence="1 2">CGMCC 1.9156</strain>
    </source>
</reference>